<keyword evidence="1" id="KW-0489">Methyltransferase</keyword>
<dbReference type="RefSeq" id="WP_187076177.1">
    <property type="nucleotide sequence ID" value="NZ_JACORT010000003.1"/>
</dbReference>
<protein>
    <submittedName>
        <fullName evidence="1">Class I SAM-dependent methyltransferase</fullName>
    </submittedName>
</protein>
<dbReference type="SUPFAM" id="SSF53335">
    <property type="entry name" value="S-adenosyl-L-methionine-dependent methyltransferases"/>
    <property type="match status" value="1"/>
</dbReference>
<dbReference type="Pfam" id="PF13489">
    <property type="entry name" value="Methyltransf_23"/>
    <property type="match status" value="1"/>
</dbReference>
<dbReference type="EMBL" id="JACORT010000003">
    <property type="protein sequence ID" value="MBC5783443.1"/>
    <property type="molecule type" value="Genomic_DNA"/>
</dbReference>
<evidence type="ECO:0000313" key="1">
    <source>
        <dbReference type="EMBL" id="MBC5783443.1"/>
    </source>
</evidence>
<reference evidence="1" key="1">
    <citation type="submission" date="2020-08" db="EMBL/GenBank/DDBJ databases">
        <title>Ramlibacter sp. USB13 16S ribosomal RNA gene genome sequencing and assembly.</title>
        <authorList>
            <person name="Kang M."/>
        </authorList>
    </citation>
    <scope>NUCLEOTIDE SEQUENCE</scope>
    <source>
        <strain evidence="1">USB13</strain>
    </source>
</reference>
<dbReference type="InterPro" id="IPR029063">
    <property type="entry name" value="SAM-dependent_MTases_sf"/>
</dbReference>
<organism evidence="1 2">
    <name type="scientific">Ramlibacter cellulosilyticus</name>
    <dbReference type="NCBI Taxonomy" id="2764187"/>
    <lineage>
        <taxon>Bacteria</taxon>
        <taxon>Pseudomonadati</taxon>
        <taxon>Pseudomonadota</taxon>
        <taxon>Betaproteobacteria</taxon>
        <taxon>Burkholderiales</taxon>
        <taxon>Comamonadaceae</taxon>
        <taxon>Ramlibacter</taxon>
    </lineage>
</organism>
<proteinExistence type="predicted"/>
<dbReference type="Gene3D" id="3.40.50.150">
    <property type="entry name" value="Vaccinia Virus protein VP39"/>
    <property type="match status" value="1"/>
</dbReference>
<dbReference type="GO" id="GO:0008168">
    <property type="term" value="F:methyltransferase activity"/>
    <property type="evidence" value="ECO:0007669"/>
    <property type="project" value="UniProtKB-KW"/>
</dbReference>
<dbReference type="GO" id="GO:0032259">
    <property type="term" value="P:methylation"/>
    <property type="evidence" value="ECO:0007669"/>
    <property type="project" value="UniProtKB-KW"/>
</dbReference>
<sequence length="241" mass="26996">MAPYLATVDFNKSCAEPGGRVLPPSGRLVRYHLCDTCGFCFAPELQAWTPEEFARNIYNAEYTFVDPEWDDVRPRGTAEMLDGIFRDARGGLRHLDYGGGSGLMSASLRERGWDSTSYDPFVNTDMRVDTLGRFDLVTAVEVFEHVPDVNSLLDNLTTLCKPEGLILFSTLLNDGEVGQGRPLNWWYASPRNGHISLFSQESLRRCFAARGMQLGRPAPGWHAAYRAVPPWARHLPGLSQR</sequence>
<gene>
    <name evidence="1" type="ORF">H8N03_10845</name>
</gene>
<comment type="caution">
    <text evidence="1">The sequence shown here is derived from an EMBL/GenBank/DDBJ whole genome shotgun (WGS) entry which is preliminary data.</text>
</comment>
<evidence type="ECO:0000313" key="2">
    <source>
        <dbReference type="Proteomes" id="UP000608513"/>
    </source>
</evidence>
<dbReference type="Proteomes" id="UP000608513">
    <property type="component" value="Unassembled WGS sequence"/>
</dbReference>
<keyword evidence="2" id="KW-1185">Reference proteome</keyword>
<dbReference type="AlphaFoldDB" id="A0A923MQM7"/>
<name>A0A923MQM7_9BURK</name>
<accession>A0A923MQM7</accession>
<keyword evidence="1" id="KW-0808">Transferase</keyword>